<feature type="region of interest" description="Disordered" evidence="4">
    <location>
        <begin position="125"/>
        <end position="147"/>
    </location>
</feature>
<evidence type="ECO:0000259" key="5">
    <source>
        <dbReference type="PROSITE" id="PS50061"/>
    </source>
</evidence>
<organism evidence="8">
    <name type="scientific">Echinostoma caproni</name>
    <dbReference type="NCBI Taxonomy" id="27848"/>
    <lineage>
        <taxon>Eukaryota</taxon>
        <taxon>Metazoa</taxon>
        <taxon>Spiralia</taxon>
        <taxon>Lophotrochozoa</taxon>
        <taxon>Platyhelminthes</taxon>
        <taxon>Trematoda</taxon>
        <taxon>Digenea</taxon>
        <taxon>Plagiorchiida</taxon>
        <taxon>Echinostomata</taxon>
        <taxon>Echinostomatoidea</taxon>
        <taxon>Echinostomatidae</taxon>
        <taxon>Echinostoma</taxon>
    </lineage>
</organism>
<reference evidence="8" key="1">
    <citation type="submission" date="2016-06" db="UniProtKB">
        <authorList>
            <consortium name="WormBaseParasite"/>
        </authorList>
    </citation>
    <scope>IDENTIFICATION</scope>
</reference>
<name>A0A183AB89_9TREM</name>
<dbReference type="WBParaSite" id="ECPE_0000423201-mRNA-1">
    <property type="protein sequence ID" value="ECPE_0000423201-mRNA-1"/>
    <property type="gene ID" value="ECPE_0000423201"/>
</dbReference>
<feature type="region of interest" description="Disordered" evidence="4">
    <location>
        <begin position="478"/>
        <end position="504"/>
    </location>
</feature>
<dbReference type="SMART" id="SM00413">
    <property type="entry name" value="ETS"/>
    <property type="match status" value="1"/>
</dbReference>
<dbReference type="EMBL" id="UZAN01041099">
    <property type="protein sequence ID" value="VDP71974.1"/>
    <property type="molecule type" value="Genomic_DNA"/>
</dbReference>
<feature type="region of interest" description="Disordered" evidence="4">
    <location>
        <begin position="293"/>
        <end position="330"/>
    </location>
</feature>
<dbReference type="GO" id="GO:0043565">
    <property type="term" value="F:sequence-specific DNA binding"/>
    <property type="evidence" value="ECO:0007669"/>
    <property type="project" value="InterPro"/>
</dbReference>
<evidence type="ECO:0000313" key="8">
    <source>
        <dbReference type="WBParaSite" id="ECPE_0000423201-mRNA-1"/>
    </source>
</evidence>
<gene>
    <name evidence="6" type="ORF">ECPE_LOCUS4224</name>
</gene>
<feature type="compositionally biased region" description="Acidic residues" evidence="4">
    <location>
        <begin position="374"/>
        <end position="385"/>
    </location>
</feature>
<dbReference type="InterPro" id="IPR000418">
    <property type="entry name" value="Ets_dom"/>
</dbReference>
<feature type="region of interest" description="Disordered" evidence="4">
    <location>
        <begin position="18"/>
        <end position="59"/>
    </location>
</feature>
<keyword evidence="7" id="KW-1185">Reference proteome</keyword>
<dbReference type="InterPro" id="IPR036390">
    <property type="entry name" value="WH_DNA-bd_sf"/>
</dbReference>
<dbReference type="GO" id="GO:0000981">
    <property type="term" value="F:DNA-binding transcription factor activity, RNA polymerase II-specific"/>
    <property type="evidence" value="ECO:0007669"/>
    <property type="project" value="TreeGrafter"/>
</dbReference>
<dbReference type="Proteomes" id="UP000272942">
    <property type="component" value="Unassembled WGS sequence"/>
</dbReference>
<evidence type="ECO:0000256" key="2">
    <source>
        <dbReference type="ARBA" id="ARBA00023125"/>
    </source>
</evidence>
<feature type="domain" description="ETS" evidence="5">
    <location>
        <begin position="571"/>
        <end position="640"/>
    </location>
</feature>
<feature type="compositionally biased region" description="Polar residues" evidence="4">
    <location>
        <begin position="481"/>
        <end position="504"/>
    </location>
</feature>
<dbReference type="PANTHER" id="PTHR11849">
    <property type="entry name" value="ETS"/>
    <property type="match status" value="1"/>
</dbReference>
<evidence type="ECO:0000256" key="1">
    <source>
        <dbReference type="ARBA" id="ARBA00005562"/>
    </source>
</evidence>
<dbReference type="GO" id="GO:0030154">
    <property type="term" value="P:cell differentiation"/>
    <property type="evidence" value="ECO:0007669"/>
    <property type="project" value="TreeGrafter"/>
</dbReference>
<dbReference type="PRINTS" id="PR00454">
    <property type="entry name" value="ETSDOMAIN"/>
</dbReference>
<dbReference type="PROSITE" id="PS50061">
    <property type="entry name" value="ETS_DOMAIN_3"/>
    <property type="match status" value="1"/>
</dbReference>
<protein>
    <submittedName>
        <fullName evidence="8">ETS domain-containing protein</fullName>
    </submittedName>
</protein>
<reference evidence="6 7" key="2">
    <citation type="submission" date="2018-11" db="EMBL/GenBank/DDBJ databases">
        <authorList>
            <consortium name="Pathogen Informatics"/>
        </authorList>
    </citation>
    <scope>NUCLEOTIDE SEQUENCE [LARGE SCALE GENOMIC DNA]</scope>
    <source>
        <strain evidence="6 7">Egypt</strain>
    </source>
</reference>
<evidence type="ECO:0000256" key="3">
    <source>
        <dbReference type="RuleBase" id="RU004019"/>
    </source>
</evidence>
<dbReference type="Gene3D" id="1.10.10.10">
    <property type="entry name" value="Winged helix-like DNA-binding domain superfamily/Winged helix DNA-binding domain"/>
    <property type="match status" value="1"/>
</dbReference>
<dbReference type="InterPro" id="IPR036388">
    <property type="entry name" value="WH-like_DNA-bd_sf"/>
</dbReference>
<proteinExistence type="inferred from homology"/>
<keyword evidence="3" id="KW-0539">Nucleus</keyword>
<dbReference type="Pfam" id="PF00178">
    <property type="entry name" value="Ets"/>
    <property type="match status" value="1"/>
</dbReference>
<dbReference type="GO" id="GO:0005634">
    <property type="term" value="C:nucleus"/>
    <property type="evidence" value="ECO:0007669"/>
    <property type="project" value="UniProtKB-SubCell"/>
</dbReference>
<dbReference type="OrthoDB" id="5961210at2759"/>
<feature type="compositionally biased region" description="Basic residues" evidence="4">
    <location>
        <begin position="355"/>
        <end position="368"/>
    </location>
</feature>
<dbReference type="AlphaFoldDB" id="A0A183AB89"/>
<comment type="similarity">
    <text evidence="1 3">Belongs to the ETS family.</text>
</comment>
<keyword evidence="2 3" id="KW-0238">DNA-binding</keyword>
<sequence length="664" mass="74147">MLSQFQFLDHAHDSTRSVYSLSSSPSTESYHSSAFPYTEESDDGRPTHTGYPRMPTPTQLDLVDPVYASSMHSDETGFEQFPVLGSPSLLFYDPDSQHLLESCIQSTLTEDENVPSNSLLALESIESSPPQTSASPPPSPQTLATSCDQAAATAATVHPVACSSPTDHCLISDKQSSQPERPTRPHSLAFRALIDSPKSNGLLSQTNDMPLSFNNPFFGLEEQLASADIAWMGALDIPNICLDEVDKLLSPTSCITSPVGDAVTSVIGSASTRASQRLCLRKTNCHYTEVTCPSNSDRTMEQPSGPDDSDSIEFQSRIPDSSKRIPNELADSDSTLTCSEAEYYSNWIQLHGTRTRRKRVRPSRLRRRERWETETEGDTDTDSGTDEPREWNPQLLKRLSTTGTRRSAVPHMHRRQSKSTSDEDLKPWWPKTNTPFWTGCGISVDIPDSVDEVSSSDGRPSLIGVEDDQLMCCTSDPDGTPRSNDSGCSCSMNSSPRTGTSKVPGTSISSLTHNYNQTNHNTTNNAGGNTSSNYHHKFKSKSSAHSMSDRLGVDAKCHQPIWRARRRRKQLELWQFILCKLETSKQSAFRWVNRSAGVFCITDTIAGAREWGRYRNNSRMDYEKMARAMRFYYKDSILRKSRQQLHFQFAMSYVEWASRFYHSA</sequence>
<evidence type="ECO:0000313" key="7">
    <source>
        <dbReference type="Proteomes" id="UP000272942"/>
    </source>
</evidence>
<feature type="compositionally biased region" description="Low complexity" evidence="4">
    <location>
        <begin position="18"/>
        <end position="33"/>
    </location>
</feature>
<evidence type="ECO:0000256" key="4">
    <source>
        <dbReference type="SAM" id="MobiDB-lite"/>
    </source>
</evidence>
<accession>A0A183AB89</accession>
<comment type="subcellular location">
    <subcellularLocation>
        <location evidence="3">Nucleus</location>
    </subcellularLocation>
</comment>
<dbReference type="SUPFAM" id="SSF46785">
    <property type="entry name" value="Winged helix' DNA-binding domain"/>
    <property type="match status" value="1"/>
</dbReference>
<dbReference type="InterPro" id="IPR046328">
    <property type="entry name" value="ETS_fam"/>
</dbReference>
<evidence type="ECO:0000313" key="6">
    <source>
        <dbReference type="EMBL" id="VDP71974.1"/>
    </source>
</evidence>
<feature type="region of interest" description="Disordered" evidence="4">
    <location>
        <begin position="355"/>
        <end position="428"/>
    </location>
</feature>